<proteinExistence type="predicted"/>
<keyword evidence="1" id="KW-0472">Membrane</keyword>
<gene>
    <name evidence="2" type="ORF">PCOAH_00008730</name>
</gene>
<reference evidence="3" key="1">
    <citation type="submission" date="2016-06" db="EMBL/GenBank/DDBJ databases">
        <title>First high quality genome sequence of Plasmodium coatneyi using continuous long reads from single molecule, real-time sequencing.</title>
        <authorList>
            <person name="Chien J.-T."/>
            <person name="Pakala S.B."/>
            <person name="Geraldo J.A."/>
            <person name="Lapp S.A."/>
            <person name="Barnwell J.W."/>
            <person name="Kissinger J.C."/>
            <person name="Galinski M.R."/>
            <person name="Humphrey J.C."/>
        </authorList>
    </citation>
    <scope>NUCLEOTIDE SEQUENCE [LARGE SCALE GENOMIC DNA]</scope>
    <source>
        <strain evidence="3">Hackeri</strain>
    </source>
</reference>
<evidence type="ECO:0000313" key="2">
    <source>
        <dbReference type="EMBL" id="ANQ06399.1"/>
    </source>
</evidence>
<evidence type="ECO:0000313" key="3">
    <source>
        <dbReference type="Proteomes" id="UP000092716"/>
    </source>
</evidence>
<keyword evidence="1" id="KW-0812">Transmembrane</keyword>
<dbReference type="Proteomes" id="UP000092716">
    <property type="component" value="Chromosome 4"/>
</dbReference>
<keyword evidence="1" id="KW-1133">Transmembrane helix</keyword>
<keyword evidence="3" id="KW-1185">Reference proteome</keyword>
<sequence length="59" mass="6874">MLPIRYTYAVLLPYVIIILLASSDGRREKKGVQKELVGRHCFLGPVEKKKKKNWSQSWT</sequence>
<dbReference type="RefSeq" id="XP_019913094.1">
    <property type="nucleotide sequence ID" value="XM_020057682.1"/>
</dbReference>
<dbReference type="KEGG" id="pcot:PCOAH_00008730"/>
<evidence type="ECO:0000256" key="1">
    <source>
        <dbReference type="SAM" id="Phobius"/>
    </source>
</evidence>
<dbReference type="VEuPathDB" id="PlasmoDB:PCOAH_00008730"/>
<dbReference type="OrthoDB" id="2015434at2759"/>
<dbReference type="EMBL" id="CP016242">
    <property type="protein sequence ID" value="ANQ06399.1"/>
    <property type="molecule type" value="Genomic_DNA"/>
</dbReference>
<name>A0A1B1DUS4_9APIC</name>
<accession>A0A1B1DUS4</accession>
<protein>
    <submittedName>
        <fullName evidence="2">2-C-methyl-D-erythritol 2</fullName>
    </submittedName>
</protein>
<feature type="transmembrane region" description="Helical" evidence="1">
    <location>
        <begin position="6"/>
        <end position="23"/>
    </location>
</feature>
<dbReference type="AlphaFoldDB" id="A0A1B1DUS4"/>
<organism evidence="2 3">
    <name type="scientific">Plasmodium coatneyi</name>
    <dbReference type="NCBI Taxonomy" id="208452"/>
    <lineage>
        <taxon>Eukaryota</taxon>
        <taxon>Sar</taxon>
        <taxon>Alveolata</taxon>
        <taxon>Apicomplexa</taxon>
        <taxon>Aconoidasida</taxon>
        <taxon>Haemosporida</taxon>
        <taxon>Plasmodiidae</taxon>
        <taxon>Plasmodium</taxon>
    </lineage>
</organism>
<dbReference type="GeneID" id="30907596"/>